<dbReference type="AlphaFoldDB" id="A0AA48RBA6"/>
<gene>
    <name evidence="1" type="ORF">AMST5_03050</name>
</gene>
<organism evidence="1">
    <name type="scientific">freshwater sediment metagenome</name>
    <dbReference type="NCBI Taxonomy" id="556182"/>
    <lineage>
        <taxon>unclassified sequences</taxon>
        <taxon>metagenomes</taxon>
        <taxon>ecological metagenomes</taxon>
    </lineage>
</organism>
<evidence type="ECO:0000313" key="1">
    <source>
        <dbReference type="EMBL" id="CAJ0879336.1"/>
    </source>
</evidence>
<protein>
    <submittedName>
        <fullName evidence="1">Uncharacterized protein</fullName>
    </submittedName>
</protein>
<name>A0AA48RBA6_9ZZZZ</name>
<sequence length="225" mass="24874">MAMSKATKALFAELEDEAKRKCEGRLEPFATIGSERVSIWNGLGVEVPMNVELSAAIGALTQIGKEFREFLRFSNSVSMARKFGGLPPREMAKWRTRRNCRNGGYWTAKNANGTDGCSVEVKLIGGDWRVFVGEDHLEYGEWPCGFSSEWTALAVANEIALGRVPQGFHFSRHPYTHDAATGEEAQLALNLANFKDANEVYRKSPDWAAMRAMCERGDADDGSDG</sequence>
<accession>A0AA48RBA6</accession>
<proteinExistence type="predicted"/>
<dbReference type="EMBL" id="OY288114">
    <property type="protein sequence ID" value="CAJ0879336.1"/>
    <property type="molecule type" value="Genomic_DNA"/>
</dbReference>
<reference evidence="1" key="1">
    <citation type="submission" date="2023-07" db="EMBL/GenBank/DDBJ databases">
        <authorList>
            <person name="Pelsma A.J. K."/>
        </authorList>
    </citation>
    <scope>NUCLEOTIDE SEQUENCE</scope>
</reference>